<feature type="coiled-coil region" evidence="1">
    <location>
        <begin position="51"/>
        <end position="105"/>
    </location>
</feature>
<protein>
    <submittedName>
        <fullName evidence="2">Uncharacterized protein</fullName>
    </submittedName>
</protein>
<dbReference type="AlphaFoldDB" id="A0AAN9QQR4"/>
<evidence type="ECO:0000313" key="3">
    <source>
        <dbReference type="Proteomes" id="UP001367508"/>
    </source>
</evidence>
<evidence type="ECO:0000313" key="2">
    <source>
        <dbReference type="EMBL" id="KAK7339933.1"/>
    </source>
</evidence>
<organism evidence="2 3">
    <name type="scientific">Canavalia gladiata</name>
    <name type="common">Sword bean</name>
    <name type="synonym">Dolichos gladiatus</name>
    <dbReference type="NCBI Taxonomy" id="3824"/>
    <lineage>
        <taxon>Eukaryota</taxon>
        <taxon>Viridiplantae</taxon>
        <taxon>Streptophyta</taxon>
        <taxon>Embryophyta</taxon>
        <taxon>Tracheophyta</taxon>
        <taxon>Spermatophyta</taxon>
        <taxon>Magnoliopsida</taxon>
        <taxon>eudicotyledons</taxon>
        <taxon>Gunneridae</taxon>
        <taxon>Pentapetalae</taxon>
        <taxon>rosids</taxon>
        <taxon>fabids</taxon>
        <taxon>Fabales</taxon>
        <taxon>Fabaceae</taxon>
        <taxon>Papilionoideae</taxon>
        <taxon>50 kb inversion clade</taxon>
        <taxon>NPAAA clade</taxon>
        <taxon>indigoferoid/millettioid clade</taxon>
        <taxon>Phaseoleae</taxon>
        <taxon>Canavalia</taxon>
    </lineage>
</organism>
<dbReference type="InterPro" id="IPR044951">
    <property type="entry name" value="SPC24-like"/>
</dbReference>
<dbReference type="PANTHER" id="PTHR35730:SF2">
    <property type="entry name" value="KINETOCHORE PROTEIN SPC24 HOMOLOG-RELATED"/>
    <property type="match status" value="1"/>
</dbReference>
<evidence type="ECO:0000256" key="1">
    <source>
        <dbReference type="SAM" id="Coils"/>
    </source>
</evidence>
<dbReference type="EMBL" id="JAYMYQ010000004">
    <property type="protein sequence ID" value="KAK7339933.1"/>
    <property type="molecule type" value="Genomic_DNA"/>
</dbReference>
<accession>A0AAN9QQR4</accession>
<dbReference type="PANTHER" id="PTHR35730">
    <property type="entry name" value="KINETOCHORE PROTEIN SPC24 HOMOLOG-RELATED"/>
    <property type="match status" value="1"/>
</dbReference>
<sequence length="107" mass="12442">MAEPSRNFDAEKLISYGDDLVRVLQDSRDLNNLSQCLDHTFSLSSTSHSHLNELRSSLQDYERKLDACKQKVEEARSETAADANLDLLQRELDEELEKERLLKEEFR</sequence>
<dbReference type="Proteomes" id="UP001367508">
    <property type="component" value="Unassembled WGS sequence"/>
</dbReference>
<reference evidence="2 3" key="1">
    <citation type="submission" date="2024-01" db="EMBL/GenBank/DDBJ databases">
        <title>The genomes of 5 underutilized Papilionoideae crops provide insights into root nodulation and disease resistanc.</title>
        <authorList>
            <person name="Jiang F."/>
        </authorList>
    </citation>
    <scope>NUCLEOTIDE SEQUENCE [LARGE SCALE GENOMIC DNA]</scope>
    <source>
        <strain evidence="2">LVBAO_FW01</strain>
        <tissue evidence="2">Leaves</tissue>
    </source>
</reference>
<gene>
    <name evidence="2" type="ORF">VNO77_20620</name>
</gene>
<comment type="caution">
    <text evidence="2">The sequence shown here is derived from an EMBL/GenBank/DDBJ whole genome shotgun (WGS) entry which is preliminary data.</text>
</comment>
<name>A0AAN9QQR4_CANGL</name>
<dbReference type="GO" id="GO:0051983">
    <property type="term" value="P:regulation of chromosome segregation"/>
    <property type="evidence" value="ECO:0007669"/>
    <property type="project" value="InterPro"/>
</dbReference>
<proteinExistence type="predicted"/>
<keyword evidence="1" id="KW-0175">Coiled coil</keyword>
<keyword evidence="3" id="KW-1185">Reference proteome</keyword>